<dbReference type="InterPro" id="IPR020013">
    <property type="entry name" value="Flagellar_FlgE/F/G"/>
</dbReference>
<feature type="domain" description="Flagellar basal body rod protein N-terminal" evidence="3">
    <location>
        <begin position="12"/>
        <end position="35"/>
    </location>
</feature>
<evidence type="ECO:0000259" key="4">
    <source>
        <dbReference type="Pfam" id="PF06429"/>
    </source>
</evidence>
<dbReference type="GO" id="GO:0071978">
    <property type="term" value="P:bacterial-type flagellum-dependent swarming motility"/>
    <property type="evidence" value="ECO:0007669"/>
    <property type="project" value="TreeGrafter"/>
</dbReference>
<evidence type="ECO:0000313" key="7">
    <source>
        <dbReference type="Proteomes" id="UP000095662"/>
    </source>
</evidence>
<comment type="subcellular location">
    <subcellularLocation>
        <location evidence="2">Bacterial flagellum basal body</location>
    </subcellularLocation>
</comment>
<evidence type="ECO:0000256" key="1">
    <source>
        <dbReference type="ARBA" id="ARBA00009677"/>
    </source>
</evidence>
<feature type="domain" description="Flagellar basal-body/hook protein C-terminal" evidence="4">
    <location>
        <begin position="198"/>
        <end position="240"/>
    </location>
</feature>
<evidence type="ECO:0000313" key="6">
    <source>
        <dbReference type="EMBL" id="CUQ81947.1"/>
    </source>
</evidence>
<keyword evidence="2" id="KW-0975">Bacterial flagellum</keyword>
<organism evidence="6 7">
    <name type="scientific">[Eubacterium] siraeum</name>
    <dbReference type="NCBI Taxonomy" id="39492"/>
    <lineage>
        <taxon>Bacteria</taxon>
        <taxon>Bacillati</taxon>
        <taxon>Bacillota</taxon>
        <taxon>Clostridia</taxon>
        <taxon>Eubacteriales</taxon>
        <taxon>Oscillospiraceae</taxon>
        <taxon>Oscillospiraceae incertae sedis</taxon>
    </lineage>
</organism>
<proteinExistence type="inferred from homology"/>
<feature type="domain" description="Flagellar hook protein FlgE/F/G-like D1" evidence="5">
    <location>
        <begin position="89"/>
        <end position="135"/>
    </location>
</feature>
<gene>
    <name evidence="6" type="primary">flgE</name>
    <name evidence="6" type="ORF">ERS852540_00383</name>
</gene>
<protein>
    <submittedName>
        <fullName evidence="6">Flagellar hook protein flgE</fullName>
    </submittedName>
</protein>
<dbReference type="InterPro" id="IPR037925">
    <property type="entry name" value="FlgE/F/G-like"/>
</dbReference>
<keyword evidence="6" id="KW-0969">Cilium</keyword>
<dbReference type="Proteomes" id="UP000095662">
    <property type="component" value="Unassembled WGS sequence"/>
</dbReference>
<name>A0A174Z7V2_9FIRM</name>
<evidence type="ECO:0000256" key="2">
    <source>
        <dbReference type="RuleBase" id="RU362116"/>
    </source>
</evidence>
<dbReference type="Pfam" id="PF00460">
    <property type="entry name" value="Flg_bb_rod"/>
    <property type="match status" value="1"/>
</dbReference>
<comment type="similarity">
    <text evidence="1 2">Belongs to the flagella basal body rod proteins family.</text>
</comment>
<dbReference type="AlphaFoldDB" id="A0A174Z7V2"/>
<keyword evidence="6" id="KW-0966">Cell projection</keyword>
<dbReference type="Pfam" id="PF22692">
    <property type="entry name" value="LlgE_F_G_D1"/>
    <property type="match status" value="1"/>
</dbReference>
<dbReference type="Pfam" id="PF06429">
    <property type="entry name" value="Flg_bbr_C"/>
    <property type="match status" value="1"/>
</dbReference>
<dbReference type="STRING" id="39492.ERS852540_00383"/>
<accession>A0A174Z7V2</accession>
<sequence>MQRAFYNLTQSMLNHQRSLDAISNNLTNINTAGYKKDEIRMNTFQEELILVSNRRKTSGKFVQTYVDTSKSNLEQSSFEFTESPFDIGIQGNVYFNIQGTNGNVYQTRCGQFELDGEGYLCLNDSGRVLGQNGEIYIGNDDFIVDNEGNILNENGEVIERLRLSYIPENADVTKVGNNLFSYDGDMTIPEGEKYDIIQGCFEKSNVDANKEITSLMETQRLFEASSAVLKCMDTINGRAASEIIKL</sequence>
<dbReference type="NCBIfam" id="TIGR03506">
    <property type="entry name" value="FlgEFG_subfam"/>
    <property type="match status" value="1"/>
</dbReference>
<dbReference type="InterPro" id="IPR001444">
    <property type="entry name" value="Flag_bb_rod_N"/>
</dbReference>
<reference evidence="6 7" key="1">
    <citation type="submission" date="2015-09" db="EMBL/GenBank/DDBJ databases">
        <authorList>
            <consortium name="Pathogen Informatics"/>
        </authorList>
    </citation>
    <scope>NUCLEOTIDE SEQUENCE [LARGE SCALE GENOMIC DNA]</scope>
    <source>
        <strain evidence="6 7">2789STDY5834928</strain>
    </source>
</reference>
<evidence type="ECO:0000259" key="5">
    <source>
        <dbReference type="Pfam" id="PF22692"/>
    </source>
</evidence>
<dbReference type="InterPro" id="IPR053967">
    <property type="entry name" value="LlgE_F_G-like_D1"/>
</dbReference>
<keyword evidence="6" id="KW-0282">Flagellum</keyword>
<evidence type="ECO:0000259" key="3">
    <source>
        <dbReference type="Pfam" id="PF00460"/>
    </source>
</evidence>
<dbReference type="InterPro" id="IPR010930">
    <property type="entry name" value="Flg_bb/hook_C_dom"/>
</dbReference>
<dbReference type="EMBL" id="CZBY01000002">
    <property type="protein sequence ID" value="CUQ81947.1"/>
    <property type="molecule type" value="Genomic_DNA"/>
</dbReference>
<dbReference type="GO" id="GO:0009425">
    <property type="term" value="C:bacterial-type flagellum basal body"/>
    <property type="evidence" value="ECO:0007669"/>
    <property type="project" value="UniProtKB-SubCell"/>
</dbReference>
<dbReference type="OrthoDB" id="9800375at2"/>
<dbReference type="PANTHER" id="PTHR30435:SF19">
    <property type="entry name" value="FLAGELLAR BASAL-BODY ROD PROTEIN FLGG"/>
    <property type="match status" value="1"/>
</dbReference>
<dbReference type="SUPFAM" id="SSF117143">
    <property type="entry name" value="Flagellar hook protein flgE"/>
    <property type="match status" value="1"/>
</dbReference>
<dbReference type="PANTHER" id="PTHR30435">
    <property type="entry name" value="FLAGELLAR PROTEIN"/>
    <property type="match status" value="1"/>
</dbReference>